<organism evidence="1 2">
    <name type="scientific">Riccia fluitans</name>
    <dbReference type="NCBI Taxonomy" id="41844"/>
    <lineage>
        <taxon>Eukaryota</taxon>
        <taxon>Viridiplantae</taxon>
        <taxon>Streptophyta</taxon>
        <taxon>Embryophyta</taxon>
        <taxon>Marchantiophyta</taxon>
        <taxon>Marchantiopsida</taxon>
        <taxon>Marchantiidae</taxon>
        <taxon>Marchantiales</taxon>
        <taxon>Ricciaceae</taxon>
        <taxon>Riccia</taxon>
    </lineage>
</organism>
<accession>A0ABD1ZRZ8</accession>
<reference evidence="1 2" key="1">
    <citation type="submission" date="2024-09" db="EMBL/GenBank/DDBJ databases">
        <title>Chromosome-scale assembly of Riccia fluitans.</title>
        <authorList>
            <person name="Paukszto L."/>
            <person name="Sawicki J."/>
            <person name="Karawczyk K."/>
            <person name="Piernik-Szablinska J."/>
            <person name="Szczecinska M."/>
            <person name="Mazdziarz M."/>
        </authorList>
    </citation>
    <scope>NUCLEOTIDE SEQUENCE [LARGE SCALE GENOMIC DNA]</scope>
    <source>
        <strain evidence="1">Rf_01</strain>
        <tissue evidence="1">Aerial parts of the thallus</tissue>
    </source>
</reference>
<dbReference type="Proteomes" id="UP001605036">
    <property type="component" value="Unassembled WGS sequence"/>
</dbReference>
<dbReference type="EMBL" id="JBHFFA010000001">
    <property type="protein sequence ID" value="KAL2654241.1"/>
    <property type="molecule type" value="Genomic_DNA"/>
</dbReference>
<sequence length="75" mass="8566">MEHPFRISLFDMASSARQSEGKLQDVIGRVCRQKRKATFEISGSSPFCMTFKSLSSVSQRKQKHNSSELVCKIRK</sequence>
<dbReference type="AlphaFoldDB" id="A0ABD1ZRZ8"/>
<evidence type="ECO:0000313" key="1">
    <source>
        <dbReference type="EMBL" id="KAL2654241.1"/>
    </source>
</evidence>
<keyword evidence="2" id="KW-1185">Reference proteome</keyword>
<evidence type="ECO:0000313" key="2">
    <source>
        <dbReference type="Proteomes" id="UP001605036"/>
    </source>
</evidence>
<name>A0ABD1ZRZ8_9MARC</name>
<proteinExistence type="predicted"/>
<protein>
    <submittedName>
        <fullName evidence="1">Uncharacterized protein</fullName>
    </submittedName>
</protein>
<comment type="caution">
    <text evidence="1">The sequence shown here is derived from an EMBL/GenBank/DDBJ whole genome shotgun (WGS) entry which is preliminary data.</text>
</comment>
<gene>
    <name evidence="1" type="ORF">R1flu_022369</name>
</gene>